<gene>
    <name evidence="2" type="ORF">FLACOL_01018</name>
</gene>
<evidence type="ECO:0000313" key="3">
    <source>
        <dbReference type="Proteomes" id="UP000238180"/>
    </source>
</evidence>
<evidence type="ECO:0008006" key="4">
    <source>
        <dbReference type="Google" id="ProtNLM"/>
    </source>
</evidence>
<name>A0A2N9P9M4_9FLAO</name>
<dbReference type="InterPro" id="IPR011250">
    <property type="entry name" value="OMP/PagP_B-barrel"/>
</dbReference>
<protein>
    <recommendedName>
        <fullName evidence="4">Outer membrane protein beta-barrel domain-containing protein</fullName>
    </recommendedName>
</protein>
<reference evidence="2 3" key="1">
    <citation type="submission" date="2018-02" db="EMBL/GenBank/DDBJ databases">
        <authorList>
            <person name="Cohen D.B."/>
            <person name="Kent A.D."/>
        </authorList>
    </citation>
    <scope>NUCLEOTIDE SEQUENCE [LARGE SCALE GENOMIC DNA]</scope>
    <source>
        <strain evidence="2">CIP109753</strain>
    </source>
</reference>
<organism evidence="2 3">
    <name type="scientific">Flavobacterium columnare</name>
    <dbReference type="NCBI Taxonomy" id="996"/>
    <lineage>
        <taxon>Bacteria</taxon>
        <taxon>Pseudomonadati</taxon>
        <taxon>Bacteroidota</taxon>
        <taxon>Flavobacteriia</taxon>
        <taxon>Flavobacteriales</taxon>
        <taxon>Flavobacteriaceae</taxon>
        <taxon>Flavobacterium</taxon>
    </lineage>
</organism>
<feature type="signal peptide" evidence="1">
    <location>
        <begin position="1"/>
        <end position="35"/>
    </location>
</feature>
<evidence type="ECO:0000313" key="2">
    <source>
        <dbReference type="EMBL" id="SPE77029.1"/>
    </source>
</evidence>
<dbReference type="SUPFAM" id="SSF56925">
    <property type="entry name" value="OMPA-like"/>
    <property type="match status" value="1"/>
</dbReference>
<dbReference type="EMBL" id="OLKH01000077">
    <property type="protein sequence ID" value="SPE77029.1"/>
    <property type="molecule type" value="Genomic_DNA"/>
</dbReference>
<dbReference type="AlphaFoldDB" id="A0A2N9P9M4"/>
<evidence type="ECO:0000256" key="1">
    <source>
        <dbReference type="SAM" id="SignalP"/>
    </source>
</evidence>
<proteinExistence type="predicted"/>
<accession>A0A2N9P9M4</accession>
<keyword evidence="1" id="KW-0732">Signal</keyword>
<sequence length="250" mass="26665">MYLFLSKFAKKIKLTKMKNFLLTAAAVFTFGFANAQESFKPVKGTLTTEVGVTGGILNTRFDAINGAAKFRYFIKDDLAVRAGLGLGSNKKEENTIINQNSPLEYTTTKVARTTNRVITLGAEKHFAGTDRLSTYVGADIVFGFTGAEVKTTQSNNNNSTTVVGSVNDLGISGVGSSTFGVRATVGADYYFTKKLYLGVEVGLGYNSGKQDAVETTIVNGIDTTVTKSGEGKVSNTYTNAIGGLKLGFQF</sequence>
<feature type="chain" id="PRO_5014964651" description="Outer membrane protein beta-barrel domain-containing protein" evidence="1">
    <location>
        <begin position="36"/>
        <end position="250"/>
    </location>
</feature>
<dbReference type="Proteomes" id="UP000238180">
    <property type="component" value="Unassembled WGS sequence"/>
</dbReference>
<dbReference type="Gene3D" id="2.40.160.20">
    <property type="match status" value="1"/>
</dbReference>